<proteinExistence type="predicted"/>
<organism evidence="2 3">
    <name type="scientific">Bradyrhizobium erythrophlei</name>
    <dbReference type="NCBI Taxonomy" id="1437360"/>
    <lineage>
        <taxon>Bacteria</taxon>
        <taxon>Pseudomonadati</taxon>
        <taxon>Pseudomonadota</taxon>
        <taxon>Alphaproteobacteria</taxon>
        <taxon>Hyphomicrobiales</taxon>
        <taxon>Nitrobacteraceae</taxon>
        <taxon>Bradyrhizobium</taxon>
    </lineage>
</organism>
<protein>
    <submittedName>
        <fullName evidence="2">Uncharacterized protein</fullName>
    </submittedName>
</protein>
<keyword evidence="1" id="KW-0175">Coiled coil</keyword>
<keyword evidence="3" id="KW-1185">Reference proteome</keyword>
<dbReference type="EMBL" id="LT670849">
    <property type="protein sequence ID" value="SHN62074.1"/>
    <property type="molecule type" value="Genomic_DNA"/>
</dbReference>
<evidence type="ECO:0000313" key="3">
    <source>
        <dbReference type="Proteomes" id="UP000184096"/>
    </source>
</evidence>
<feature type="coiled-coil region" evidence="1">
    <location>
        <begin position="24"/>
        <end position="58"/>
    </location>
</feature>
<evidence type="ECO:0000313" key="2">
    <source>
        <dbReference type="EMBL" id="SHN62074.1"/>
    </source>
</evidence>
<dbReference type="Proteomes" id="UP000184096">
    <property type="component" value="Chromosome I"/>
</dbReference>
<dbReference type="AlphaFoldDB" id="A0A1M7SUL0"/>
<reference evidence="3" key="1">
    <citation type="submission" date="2016-11" db="EMBL/GenBank/DDBJ databases">
        <authorList>
            <person name="Varghese N."/>
            <person name="Submissions S."/>
        </authorList>
    </citation>
    <scope>NUCLEOTIDE SEQUENCE [LARGE SCALE GENOMIC DNA]</scope>
    <source>
        <strain evidence="3">GAS401</strain>
    </source>
</reference>
<sequence length="103" mass="11536">MRARLVSDEPLDLDKHRGMAAQKATDIRRALAEVESNARQLRERQEVLESQLLAVQATSWPEAAAKAKYVLNLYAADLPPGDTHHRDLVAAVFADFARLTDRN</sequence>
<accession>A0A1M7SUL0</accession>
<name>A0A1M7SUL0_9BRAD</name>
<evidence type="ECO:0000256" key="1">
    <source>
        <dbReference type="SAM" id="Coils"/>
    </source>
</evidence>
<gene>
    <name evidence="2" type="ORF">SAMN05444170_0228</name>
</gene>